<dbReference type="GO" id="GO:0016831">
    <property type="term" value="F:carboxy-lyase activity"/>
    <property type="evidence" value="ECO:0007669"/>
    <property type="project" value="UniProtKB-KW"/>
</dbReference>
<feature type="domain" description="Orn/Lys/Arg decarboxylases family 1 pyridoxal-P attachment site" evidence="6">
    <location>
        <begin position="6"/>
        <end position="360"/>
    </location>
</feature>
<keyword evidence="8" id="KW-0808">Transferase</keyword>
<dbReference type="SUPFAM" id="SSF53383">
    <property type="entry name" value="PLP-dependent transferases"/>
    <property type="match status" value="1"/>
</dbReference>
<evidence type="ECO:0000313" key="9">
    <source>
        <dbReference type="Proteomes" id="UP000045545"/>
    </source>
</evidence>
<feature type="domain" description="Orn/Lys/Arg decarboxylase C-terminal" evidence="7">
    <location>
        <begin position="404"/>
        <end position="457"/>
    </location>
</feature>
<keyword evidence="9" id="KW-1185">Reference proteome</keyword>
<accession>A0A0E4C9H7</accession>
<dbReference type="Gene3D" id="3.40.640.10">
    <property type="entry name" value="Type I PLP-dependent aspartate aminotransferase-like (Major domain)"/>
    <property type="match status" value="1"/>
</dbReference>
<evidence type="ECO:0000256" key="1">
    <source>
        <dbReference type="ARBA" id="ARBA00001933"/>
    </source>
</evidence>
<dbReference type="GO" id="GO:0016740">
    <property type="term" value="F:transferase activity"/>
    <property type="evidence" value="ECO:0007669"/>
    <property type="project" value="UniProtKB-KW"/>
</dbReference>
<dbReference type="Pfam" id="PF01276">
    <property type="entry name" value="OKR_DC_1"/>
    <property type="match status" value="1"/>
</dbReference>
<keyword evidence="5" id="KW-0456">Lyase</keyword>
<proteinExistence type="inferred from homology"/>
<sequence>MLERAPIYEALNQYAQANNLRLHMPGHIGGQAMPVEWGGLACLDLTEVAGMDDLHLPQGIIEKSRRLLAQAAGARESFFLVNGASCGVQAMLMSMAGDGEQIIIPRNAHRSFYAGMVLSGAWPVYLPGEIHAELGEILSVSCAEVQKALAQNPASQALFITSPSYYGTCSDISTIVQVAADYGKQVLVDEAHGGHFPFHSGYPPTALSQGAVAAVNGLHKTWPVLNPGAALHIGRGFFERERLYQAVSLLTTTSPSYPLLASIETARLFMEEQGYEYLEKARSLAVEYRIKINRIKGVHCYGEELIDNRNIIGLDPLKIIISTRQLSLSGYQLSRILREKYRIQLELESQHMVVAMFSLLHQREDWERLYIALEEIASVYAGNGKKLSRHETLPGTKTILSPRQAFLAAKEDVSLEDSLGRIAGEMIAVYPPGIPCLVPGELISPEILEYLQYLKNSPVRIQGVQDARLEKIKVVTQV</sequence>
<evidence type="ECO:0000256" key="3">
    <source>
        <dbReference type="ARBA" id="ARBA00022793"/>
    </source>
</evidence>
<dbReference type="AlphaFoldDB" id="A0A0E4C9H7"/>
<dbReference type="Pfam" id="PF03711">
    <property type="entry name" value="OKR_DC_1_C"/>
    <property type="match status" value="1"/>
</dbReference>
<evidence type="ECO:0000313" key="8">
    <source>
        <dbReference type="EMBL" id="CFY01132.1"/>
    </source>
</evidence>
<dbReference type="Gene3D" id="3.90.100.10">
    <property type="entry name" value="Orn/Lys/Arg decarboxylase, C-terminal domain"/>
    <property type="match status" value="1"/>
</dbReference>
<comment type="similarity">
    <text evidence="2">Belongs to the Orn/Lys/Arg decarboxylase class-I family.</text>
</comment>
<evidence type="ECO:0000256" key="5">
    <source>
        <dbReference type="ARBA" id="ARBA00023239"/>
    </source>
</evidence>
<dbReference type="InterPro" id="IPR000310">
    <property type="entry name" value="Orn/Lys/Arg_deCO2ase_major_dom"/>
</dbReference>
<protein>
    <submittedName>
        <fullName evidence="8">Pyridoxal phosphate-dependent transferase</fullName>
    </submittedName>
</protein>
<organism evidence="8 9">
    <name type="scientific">Syntrophomonas zehnderi OL-4</name>
    <dbReference type="NCBI Taxonomy" id="690567"/>
    <lineage>
        <taxon>Bacteria</taxon>
        <taxon>Bacillati</taxon>
        <taxon>Bacillota</taxon>
        <taxon>Clostridia</taxon>
        <taxon>Eubacteriales</taxon>
        <taxon>Syntrophomonadaceae</taxon>
        <taxon>Syntrophomonas</taxon>
    </lineage>
</organism>
<dbReference type="PANTHER" id="PTHR43277:SF4">
    <property type="entry name" value="ARGININE DECARBOXYLASE"/>
    <property type="match status" value="1"/>
</dbReference>
<dbReference type="Proteomes" id="UP000045545">
    <property type="component" value="Unassembled WGS sequence"/>
</dbReference>
<evidence type="ECO:0000259" key="7">
    <source>
        <dbReference type="Pfam" id="PF03711"/>
    </source>
</evidence>
<evidence type="ECO:0000256" key="2">
    <source>
        <dbReference type="ARBA" id="ARBA00010671"/>
    </source>
</evidence>
<comment type="cofactor">
    <cofactor evidence="1">
        <name>pyridoxal 5'-phosphate</name>
        <dbReference type="ChEBI" id="CHEBI:597326"/>
    </cofactor>
</comment>
<dbReference type="InterPro" id="IPR008286">
    <property type="entry name" value="Prn/Lys/Arg_de-COase_C"/>
</dbReference>
<dbReference type="EMBL" id="CGIH01000045">
    <property type="protein sequence ID" value="CFY01132.1"/>
    <property type="molecule type" value="Genomic_DNA"/>
</dbReference>
<evidence type="ECO:0000256" key="4">
    <source>
        <dbReference type="ARBA" id="ARBA00022898"/>
    </source>
</evidence>
<dbReference type="InterPro" id="IPR015421">
    <property type="entry name" value="PyrdxlP-dep_Trfase_major"/>
</dbReference>
<gene>
    <name evidence="8" type="ORF">2542</name>
</gene>
<dbReference type="InterPro" id="IPR036633">
    <property type="entry name" value="Prn/Lys/Arg_de-COase_C_sf"/>
</dbReference>
<dbReference type="STRING" id="690567.2542"/>
<evidence type="ECO:0000259" key="6">
    <source>
        <dbReference type="Pfam" id="PF01276"/>
    </source>
</evidence>
<keyword evidence="4" id="KW-0663">Pyridoxal phosphate</keyword>
<dbReference type="SUPFAM" id="SSF55904">
    <property type="entry name" value="Ornithine decarboxylase C-terminal domain"/>
    <property type="match status" value="1"/>
</dbReference>
<reference evidence="8 9" key="1">
    <citation type="submission" date="2015-03" db="EMBL/GenBank/DDBJ databases">
        <authorList>
            <person name="Murphy D."/>
        </authorList>
    </citation>
    <scope>NUCLEOTIDE SEQUENCE [LARGE SCALE GENOMIC DNA]</scope>
    <source>
        <strain evidence="8 9">OL-4</strain>
    </source>
</reference>
<name>A0A0E4C9H7_9FIRM</name>
<keyword evidence="3" id="KW-0210">Decarboxylase</keyword>
<dbReference type="PANTHER" id="PTHR43277">
    <property type="entry name" value="ARGININE DECARBOXYLASE"/>
    <property type="match status" value="1"/>
</dbReference>
<dbReference type="InterPro" id="IPR015424">
    <property type="entry name" value="PyrdxlP-dep_Trfase"/>
</dbReference>
<dbReference type="InterPro" id="IPR052357">
    <property type="entry name" value="Orn_Lys_Arg_decarboxylase-I"/>
</dbReference>